<keyword evidence="4 15" id="KW-0812">Transmembrane</keyword>
<evidence type="ECO:0000256" key="3">
    <source>
        <dbReference type="ARBA" id="ARBA00022679"/>
    </source>
</evidence>
<dbReference type="PIRSF" id="PIRSF000641">
    <property type="entry name" value="SRK"/>
    <property type="match status" value="1"/>
</dbReference>
<keyword evidence="12" id="KW-0325">Glycoprotein</keyword>
<dbReference type="InterPro" id="IPR000858">
    <property type="entry name" value="S_locus_glycoprot_dom"/>
</dbReference>
<dbReference type="SUPFAM" id="SSF51110">
    <property type="entry name" value="alpha-D-mannose-specific plant lectins"/>
    <property type="match status" value="1"/>
</dbReference>
<protein>
    <recommendedName>
        <fullName evidence="13">Receptor-like serine/threonine-protein kinase</fullName>
        <ecNumber evidence="13">2.7.11.1</ecNumber>
    </recommendedName>
</protein>
<dbReference type="EC" id="2.7.11.1" evidence="13"/>
<evidence type="ECO:0000256" key="5">
    <source>
        <dbReference type="ARBA" id="ARBA00022729"/>
    </source>
</evidence>
<evidence type="ECO:0000256" key="6">
    <source>
        <dbReference type="ARBA" id="ARBA00022741"/>
    </source>
</evidence>
<evidence type="ECO:0000256" key="13">
    <source>
        <dbReference type="PIRNR" id="PIRNR000641"/>
    </source>
</evidence>
<evidence type="ECO:0000313" key="20">
    <source>
        <dbReference type="Proteomes" id="UP001227230"/>
    </source>
</evidence>
<dbReference type="PANTHER" id="PTHR47974">
    <property type="entry name" value="OS07G0415500 PROTEIN"/>
    <property type="match status" value="1"/>
</dbReference>
<dbReference type="PROSITE" id="PS00107">
    <property type="entry name" value="PROTEIN_KINASE_ATP"/>
    <property type="match status" value="1"/>
</dbReference>
<evidence type="ECO:0000259" key="16">
    <source>
        <dbReference type="PROSITE" id="PS50011"/>
    </source>
</evidence>
<dbReference type="InterPro" id="IPR036426">
    <property type="entry name" value="Bulb-type_lectin_dom_sf"/>
</dbReference>
<dbReference type="InterPro" id="IPR000719">
    <property type="entry name" value="Prot_kinase_dom"/>
</dbReference>
<dbReference type="SMART" id="SM00220">
    <property type="entry name" value="S_TKc"/>
    <property type="match status" value="1"/>
</dbReference>
<dbReference type="Gene3D" id="2.90.10.10">
    <property type="entry name" value="Bulb-type lectin domain"/>
    <property type="match status" value="1"/>
</dbReference>
<dbReference type="PANTHER" id="PTHR47974:SF19">
    <property type="entry name" value="RECEPTOR-LIKE SERINE_THREONINE-PROTEIN KINASE"/>
    <property type="match status" value="1"/>
</dbReference>
<keyword evidence="7 13" id="KW-0418">Kinase</keyword>
<dbReference type="PROSITE" id="PS50927">
    <property type="entry name" value="BULB_LECTIN"/>
    <property type="match status" value="1"/>
</dbReference>
<dbReference type="PROSITE" id="PS50948">
    <property type="entry name" value="PAN"/>
    <property type="match status" value="1"/>
</dbReference>
<dbReference type="Pfam" id="PF01453">
    <property type="entry name" value="B_lectin"/>
    <property type="match status" value="1"/>
</dbReference>
<evidence type="ECO:0000256" key="2">
    <source>
        <dbReference type="ARBA" id="ARBA00022527"/>
    </source>
</evidence>
<sequence length="792" mass="89525">MGIRVQTGFFFLHVLVLFFLSFYMHLSIGVDTIFPGQPISGNQTITSQDERFELGFFKPNNSQNYYIGIWYKKVPVHTVVWVANRYKPLADPFSSKLELSVNGNLVVQNQSKIQVWSTSIISSTLNSTFAVLEDSGNLVLRSRSNSSVVLWQSFDHPTDTWLPGGKLGLNKLTKKQQIYSSWSSYDDPAPGPFLLKLDPNGTRQYFIMWNGDKHWTCGIWPGRVSVFGPDMLDDNYNNMTYVSNEEENYFTYSVTKTSILSRFVMDSSGQLRQLTWLEDSQQWKLIWSRPQQQCEIYALCGEYGGCNQFSVPTCKCLQGFEPRFPTEWISGNHSHGCVRTTPLQCRKGGKDGFRMIPNIRLPANAVSLTVRSSKECEAACLENCTCTAYTFDGECSIWLENLLNIQYLSFGDNLGKDLHLRVAAVELVVYRSRTKPRINGDIVGAAAGVATLTVILGFIIWKCRRRQFSSAVKPTEDLLVLYKYSDLRKATKNFSEKLGEGGFGSVFKGTLPNSAEIAAKKLKCHGQGEKQFRAEVSTIGTIHHINLIRLRGFCLEGTKRFLVYEYMPNGSLESHLFQKSPRILDWKTRCQIALGIARGLEYLHEKCRDCIIHCDIKPENILLDAGYNPKISDFGLAKLLGRDFSRVLTTVKGTRGYLAPEWISGIAITAKADVFSYGMMLFEIISGRRNWEIKDDRMNDYFPAQVMKKLSRGEELLTLLDEKLEQNADIEELTRVCKVACWCIQDDEGDRPSMKSVVQILEGALNVIMPPIPSFIENIAENPEEGSPTPGF</sequence>
<dbReference type="CDD" id="cd14066">
    <property type="entry name" value="STKc_IRAK"/>
    <property type="match status" value="1"/>
</dbReference>
<keyword evidence="3 13" id="KW-0808">Transferase</keyword>
<keyword evidence="10 15" id="KW-0472">Membrane</keyword>
<dbReference type="CDD" id="cd00028">
    <property type="entry name" value="B_lectin"/>
    <property type="match status" value="1"/>
</dbReference>
<reference evidence="19 20" key="1">
    <citation type="journal article" date="2023" name="Hortic Res">
        <title>The complete reference genome for grapevine (Vitis vinifera L.) genetics and breeding.</title>
        <authorList>
            <person name="Shi X."/>
            <person name="Cao S."/>
            <person name="Wang X."/>
            <person name="Huang S."/>
            <person name="Wang Y."/>
            <person name="Liu Z."/>
            <person name="Liu W."/>
            <person name="Leng X."/>
            <person name="Peng Y."/>
            <person name="Wang N."/>
            <person name="Wang Y."/>
            <person name="Ma Z."/>
            <person name="Xu X."/>
            <person name="Zhang F."/>
            <person name="Xue H."/>
            <person name="Zhong H."/>
            <person name="Wang Y."/>
            <person name="Zhang K."/>
            <person name="Velt A."/>
            <person name="Avia K."/>
            <person name="Holtgrawe D."/>
            <person name="Grimplet J."/>
            <person name="Matus J.T."/>
            <person name="Ware D."/>
            <person name="Wu X."/>
            <person name="Wang H."/>
            <person name="Liu C."/>
            <person name="Fang Y."/>
            <person name="Rustenholz C."/>
            <person name="Cheng Z."/>
            <person name="Xiao H."/>
            <person name="Zhou Y."/>
        </authorList>
    </citation>
    <scope>NUCLEOTIDE SEQUENCE [LARGE SCALE GENOMIC DNA]</scope>
    <source>
        <strain evidence="20">cv. Pinot noir / PN40024</strain>
        <tissue evidence="19">Leaf</tissue>
    </source>
</reference>
<evidence type="ECO:0000256" key="7">
    <source>
        <dbReference type="ARBA" id="ARBA00022777"/>
    </source>
</evidence>
<dbReference type="EMBL" id="CP126666">
    <property type="protein sequence ID" value="WKA12126.1"/>
    <property type="molecule type" value="Genomic_DNA"/>
</dbReference>
<dbReference type="InterPro" id="IPR001480">
    <property type="entry name" value="Bulb-type_lectin_dom"/>
</dbReference>
<evidence type="ECO:0000256" key="12">
    <source>
        <dbReference type="ARBA" id="ARBA00023180"/>
    </source>
</evidence>
<feature type="domain" description="Protein kinase" evidence="16">
    <location>
        <begin position="492"/>
        <end position="765"/>
    </location>
</feature>
<dbReference type="Pfam" id="PF08276">
    <property type="entry name" value="PAN_2"/>
    <property type="match status" value="1"/>
</dbReference>
<evidence type="ECO:0000256" key="4">
    <source>
        <dbReference type="ARBA" id="ARBA00022692"/>
    </source>
</evidence>
<evidence type="ECO:0000256" key="1">
    <source>
        <dbReference type="ARBA" id="ARBA00004167"/>
    </source>
</evidence>
<organism evidence="19 20">
    <name type="scientific">Vitis vinifera</name>
    <name type="common">Grape</name>
    <dbReference type="NCBI Taxonomy" id="29760"/>
    <lineage>
        <taxon>Eukaryota</taxon>
        <taxon>Viridiplantae</taxon>
        <taxon>Streptophyta</taxon>
        <taxon>Embryophyta</taxon>
        <taxon>Tracheophyta</taxon>
        <taxon>Spermatophyta</taxon>
        <taxon>Magnoliopsida</taxon>
        <taxon>eudicotyledons</taxon>
        <taxon>Gunneridae</taxon>
        <taxon>Pentapetalae</taxon>
        <taxon>rosids</taxon>
        <taxon>Vitales</taxon>
        <taxon>Vitaceae</taxon>
        <taxon>Viteae</taxon>
        <taxon>Vitis</taxon>
    </lineage>
</organism>
<gene>
    <name evidence="19" type="ORF">VitviT2T_029547</name>
</gene>
<dbReference type="Pfam" id="PF00954">
    <property type="entry name" value="S_locus_glycop"/>
    <property type="match status" value="1"/>
</dbReference>
<comment type="catalytic activity">
    <reaction evidence="13">
        <text>L-threonyl-[protein] + ATP = O-phospho-L-threonyl-[protein] + ADP + H(+)</text>
        <dbReference type="Rhea" id="RHEA:46608"/>
        <dbReference type="Rhea" id="RHEA-COMP:11060"/>
        <dbReference type="Rhea" id="RHEA-COMP:11605"/>
        <dbReference type="ChEBI" id="CHEBI:15378"/>
        <dbReference type="ChEBI" id="CHEBI:30013"/>
        <dbReference type="ChEBI" id="CHEBI:30616"/>
        <dbReference type="ChEBI" id="CHEBI:61977"/>
        <dbReference type="ChEBI" id="CHEBI:456216"/>
        <dbReference type="EC" id="2.7.11.1"/>
    </reaction>
</comment>
<keyword evidence="6 13" id="KW-0547">Nucleotide-binding</keyword>
<keyword evidence="5" id="KW-0732">Signal</keyword>
<dbReference type="Proteomes" id="UP001227230">
    <property type="component" value="Chromosome 19"/>
</dbReference>
<dbReference type="SUPFAM" id="SSF57414">
    <property type="entry name" value="Hairpin loop containing domain-like"/>
    <property type="match status" value="1"/>
</dbReference>
<dbReference type="Gene3D" id="3.30.200.20">
    <property type="entry name" value="Phosphorylase Kinase, domain 1"/>
    <property type="match status" value="1"/>
</dbReference>
<evidence type="ECO:0000256" key="11">
    <source>
        <dbReference type="ARBA" id="ARBA00023157"/>
    </source>
</evidence>
<evidence type="ECO:0000256" key="10">
    <source>
        <dbReference type="ARBA" id="ARBA00023136"/>
    </source>
</evidence>
<keyword evidence="8 13" id="KW-0067">ATP-binding</keyword>
<evidence type="ECO:0000259" key="18">
    <source>
        <dbReference type="PROSITE" id="PS50948"/>
    </source>
</evidence>
<feature type="domain" description="Bulb-type lectin" evidence="17">
    <location>
        <begin position="30"/>
        <end position="153"/>
    </location>
</feature>
<evidence type="ECO:0000256" key="15">
    <source>
        <dbReference type="SAM" id="Phobius"/>
    </source>
</evidence>
<comment type="catalytic activity">
    <reaction evidence="13">
        <text>L-seryl-[protein] + ATP = O-phospho-L-seryl-[protein] + ADP + H(+)</text>
        <dbReference type="Rhea" id="RHEA:17989"/>
        <dbReference type="Rhea" id="RHEA-COMP:9863"/>
        <dbReference type="Rhea" id="RHEA-COMP:11604"/>
        <dbReference type="ChEBI" id="CHEBI:15378"/>
        <dbReference type="ChEBI" id="CHEBI:29999"/>
        <dbReference type="ChEBI" id="CHEBI:30616"/>
        <dbReference type="ChEBI" id="CHEBI:83421"/>
        <dbReference type="ChEBI" id="CHEBI:456216"/>
        <dbReference type="EC" id="2.7.11.1"/>
    </reaction>
</comment>
<dbReference type="CDD" id="cd01098">
    <property type="entry name" value="PAN_AP_plant"/>
    <property type="match status" value="1"/>
</dbReference>
<dbReference type="PROSITE" id="PS00108">
    <property type="entry name" value="PROTEIN_KINASE_ST"/>
    <property type="match status" value="1"/>
</dbReference>
<dbReference type="Pfam" id="PF00069">
    <property type="entry name" value="Pkinase"/>
    <property type="match status" value="1"/>
</dbReference>
<dbReference type="InterPro" id="IPR003609">
    <property type="entry name" value="Pan_app"/>
</dbReference>
<evidence type="ECO:0000259" key="17">
    <source>
        <dbReference type="PROSITE" id="PS50927"/>
    </source>
</evidence>
<keyword evidence="20" id="KW-1185">Reference proteome</keyword>
<evidence type="ECO:0000313" key="19">
    <source>
        <dbReference type="EMBL" id="WKA12126.1"/>
    </source>
</evidence>
<keyword evidence="2 13" id="KW-0723">Serine/threonine-protein kinase</keyword>
<proteinExistence type="inferred from homology"/>
<dbReference type="PROSITE" id="PS50011">
    <property type="entry name" value="PROTEIN_KINASE_DOM"/>
    <property type="match status" value="1"/>
</dbReference>
<dbReference type="InterPro" id="IPR024171">
    <property type="entry name" value="SRK-like_kinase"/>
</dbReference>
<dbReference type="SMART" id="SM00108">
    <property type="entry name" value="B_lectin"/>
    <property type="match status" value="1"/>
</dbReference>
<evidence type="ECO:0000256" key="9">
    <source>
        <dbReference type="ARBA" id="ARBA00022989"/>
    </source>
</evidence>
<dbReference type="SMART" id="SM00473">
    <property type="entry name" value="PAN_AP"/>
    <property type="match status" value="1"/>
</dbReference>
<name>A0ABY9DY58_VITVI</name>
<feature type="transmembrane region" description="Helical" evidence="15">
    <location>
        <begin position="442"/>
        <end position="461"/>
    </location>
</feature>
<evidence type="ECO:0000256" key="8">
    <source>
        <dbReference type="ARBA" id="ARBA00022840"/>
    </source>
</evidence>
<dbReference type="InterPro" id="IPR017441">
    <property type="entry name" value="Protein_kinase_ATP_BS"/>
</dbReference>
<feature type="binding site" evidence="14">
    <location>
        <position position="521"/>
    </location>
    <ligand>
        <name>ATP</name>
        <dbReference type="ChEBI" id="CHEBI:30616"/>
    </ligand>
</feature>
<keyword evidence="9 15" id="KW-1133">Transmembrane helix</keyword>
<dbReference type="InterPro" id="IPR008271">
    <property type="entry name" value="Ser/Thr_kinase_AS"/>
</dbReference>
<comment type="similarity">
    <text evidence="13">Belongs to the protein kinase superfamily. Ser/Thr protein kinase family.</text>
</comment>
<keyword evidence="11" id="KW-1015">Disulfide bond</keyword>
<dbReference type="Gene3D" id="1.10.510.10">
    <property type="entry name" value="Transferase(Phosphotransferase) domain 1"/>
    <property type="match status" value="1"/>
</dbReference>
<accession>A0ABY9DY58</accession>
<feature type="domain" description="Apple" evidence="18">
    <location>
        <begin position="345"/>
        <end position="423"/>
    </location>
</feature>
<evidence type="ECO:0000256" key="14">
    <source>
        <dbReference type="PROSITE-ProRule" id="PRU10141"/>
    </source>
</evidence>
<dbReference type="InterPro" id="IPR011009">
    <property type="entry name" value="Kinase-like_dom_sf"/>
</dbReference>
<comment type="subcellular location">
    <subcellularLocation>
        <location evidence="1">Membrane</location>
        <topology evidence="1">Single-pass membrane protein</topology>
    </subcellularLocation>
</comment>
<dbReference type="SUPFAM" id="SSF56112">
    <property type="entry name" value="Protein kinase-like (PK-like)"/>
    <property type="match status" value="1"/>
</dbReference>